<evidence type="ECO:0000256" key="2">
    <source>
        <dbReference type="SAM" id="MobiDB-lite"/>
    </source>
</evidence>
<dbReference type="KEGG" id="ccl:Clocl_1422"/>
<feature type="compositionally biased region" description="Basic and acidic residues" evidence="2">
    <location>
        <begin position="116"/>
        <end position="130"/>
    </location>
</feature>
<dbReference type="RefSeq" id="WP_014254686.1">
    <property type="nucleotide sequence ID" value="NC_016627.1"/>
</dbReference>
<dbReference type="AlphaFoldDB" id="G8M197"/>
<dbReference type="OrthoDB" id="2087541at2"/>
<evidence type="ECO:0000313" key="3">
    <source>
        <dbReference type="EMBL" id="AEV68073.1"/>
    </source>
</evidence>
<dbReference type="HOGENOM" id="CLU_1692475_0_0_9"/>
<dbReference type="Proteomes" id="UP000005435">
    <property type="component" value="Chromosome"/>
</dbReference>
<name>G8M197_ACECE</name>
<evidence type="ECO:0000313" key="4">
    <source>
        <dbReference type="Proteomes" id="UP000005435"/>
    </source>
</evidence>
<dbReference type="eggNOG" id="ENOG502ZND1">
    <property type="taxonomic scope" value="Bacteria"/>
</dbReference>
<evidence type="ECO:0000256" key="1">
    <source>
        <dbReference type="SAM" id="Coils"/>
    </source>
</evidence>
<feature type="compositionally biased region" description="Polar residues" evidence="2">
    <location>
        <begin position="101"/>
        <end position="111"/>
    </location>
</feature>
<feature type="region of interest" description="Disordered" evidence="2">
    <location>
        <begin position="101"/>
        <end position="139"/>
    </location>
</feature>
<protein>
    <submittedName>
        <fullName evidence="3">Uncharacterized protein</fullName>
    </submittedName>
</protein>
<accession>G8M197</accession>
<proteinExistence type="predicted"/>
<gene>
    <name evidence="3" type="ordered locus">Clocl_1422</name>
</gene>
<dbReference type="EMBL" id="CP003065">
    <property type="protein sequence ID" value="AEV68073.1"/>
    <property type="molecule type" value="Genomic_DNA"/>
</dbReference>
<reference evidence="3 4" key="2">
    <citation type="journal article" date="2012" name="Stand. Genomic Sci.">
        <title>Complete Genome Sequence of Clostridium clariflavum DSM 19732.</title>
        <authorList>
            <person name="Izquierdo J.A."/>
            <person name="Goodwin L."/>
            <person name="Davenport K.W."/>
            <person name="Teshima H."/>
            <person name="Bruce D."/>
            <person name="Detter C."/>
            <person name="Tapia R."/>
            <person name="Han S."/>
            <person name="Land M."/>
            <person name="Hauser L."/>
            <person name="Jeffries C.D."/>
            <person name="Han J."/>
            <person name="Pitluck S."/>
            <person name="Nolan M."/>
            <person name="Chen A."/>
            <person name="Huntemann M."/>
            <person name="Mavromatis K."/>
            <person name="Mikhailova N."/>
            <person name="Liolios K."/>
            <person name="Woyke T."/>
            <person name="Lynd L.R."/>
        </authorList>
    </citation>
    <scope>NUCLEOTIDE SEQUENCE [LARGE SCALE GENOMIC DNA]</scope>
    <source>
        <strain evidence="4">DSM 19732 / NBRC 101661 / EBR45</strain>
    </source>
</reference>
<keyword evidence="4" id="KW-1185">Reference proteome</keyword>
<feature type="coiled-coil region" evidence="1">
    <location>
        <begin position="42"/>
        <end position="76"/>
    </location>
</feature>
<organism evidence="3 4">
    <name type="scientific">Acetivibrio clariflavus (strain DSM 19732 / NBRC 101661 / EBR45)</name>
    <name type="common">Clostridium clariflavum</name>
    <dbReference type="NCBI Taxonomy" id="720554"/>
    <lineage>
        <taxon>Bacteria</taxon>
        <taxon>Bacillati</taxon>
        <taxon>Bacillota</taxon>
        <taxon>Clostridia</taxon>
        <taxon>Eubacteriales</taxon>
        <taxon>Oscillospiraceae</taxon>
        <taxon>Acetivibrio</taxon>
    </lineage>
</organism>
<sequence>MYPYNRRFYIGREPEKKIEKNEVESSENIEANSLTSADTENIKMLLENVDEIKNSLKKLEENITDIASKLANLENRFDVESIYRSIENSFRNMQIQYSHANPNNQHYSMKTSGYDYKNREDEPNTSHQPDKNNQTPIMPGTGFSFITADYLRNLSKNRYNNI</sequence>
<reference evidence="4" key="1">
    <citation type="submission" date="2011-12" db="EMBL/GenBank/DDBJ databases">
        <title>Complete sequence of Clostridium clariflavum DSM 19732.</title>
        <authorList>
            <consortium name="US DOE Joint Genome Institute"/>
            <person name="Lucas S."/>
            <person name="Han J."/>
            <person name="Lapidus A."/>
            <person name="Cheng J.-F."/>
            <person name="Goodwin L."/>
            <person name="Pitluck S."/>
            <person name="Peters L."/>
            <person name="Teshima H."/>
            <person name="Detter J.C."/>
            <person name="Han C."/>
            <person name="Tapia R."/>
            <person name="Land M."/>
            <person name="Hauser L."/>
            <person name="Kyrpides N."/>
            <person name="Ivanova N."/>
            <person name="Pagani I."/>
            <person name="Kitzmiller T."/>
            <person name="Lynd L."/>
            <person name="Izquierdo J."/>
            <person name="Woyke T."/>
        </authorList>
    </citation>
    <scope>NUCLEOTIDE SEQUENCE [LARGE SCALE GENOMIC DNA]</scope>
    <source>
        <strain evidence="4">DSM 19732 / NBRC 101661 / EBR45</strain>
    </source>
</reference>
<keyword evidence="1" id="KW-0175">Coiled coil</keyword>